<evidence type="ECO:0000313" key="3">
    <source>
        <dbReference type="Proteomes" id="UP000593560"/>
    </source>
</evidence>
<evidence type="ECO:0000313" key="2">
    <source>
        <dbReference type="EMBL" id="MBA0804903.1"/>
    </source>
</evidence>
<reference evidence="2 3" key="1">
    <citation type="journal article" date="2019" name="Genome Biol. Evol.">
        <title>Insights into the evolution of the New World diploid cottons (Gossypium, subgenus Houzingenia) based on genome sequencing.</title>
        <authorList>
            <person name="Grover C.E."/>
            <person name="Arick M.A. 2nd"/>
            <person name="Thrash A."/>
            <person name="Conover J.L."/>
            <person name="Sanders W.S."/>
            <person name="Peterson D.G."/>
            <person name="Frelichowski J.E."/>
            <person name="Scheffler J.A."/>
            <person name="Scheffler B.E."/>
            <person name="Wendel J.F."/>
        </authorList>
    </citation>
    <scope>NUCLEOTIDE SEQUENCE [LARGE SCALE GENOMIC DNA]</scope>
    <source>
        <strain evidence="2">0</strain>
        <tissue evidence="2">Leaf</tissue>
    </source>
</reference>
<dbReference type="OrthoDB" id="10431306at2759"/>
<evidence type="ECO:0000256" key="1">
    <source>
        <dbReference type="SAM" id="MobiDB-lite"/>
    </source>
</evidence>
<proteinExistence type="predicted"/>
<accession>A0A7J9H508</accession>
<organism evidence="2 3">
    <name type="scientific">Gossypium harknessii</name>
    <dbReference type="NCBI Taxonomy" id="34285"/>
    <lineage>
        <taxon>Eukaryota</taxon>
        <taxon>Viridiplantae</taxon>
        <taxon>Streptophyta</taxon>
        <taxon>Embryophyta</taxon>
        <taxon>Tracheophyta</taxon>
        <taxon>Spermatophyta</taxon>
        <taxon>Magnoliopsida</taxon>
        <taxon>eudicotyledons</taxon>
        <taxon>Gunneridae</taxon>
        <taxon>Pentapetalae</taxon>
        <taxon>rosids</taxon>
        <taxon>malvids</taxon>
        <taxon>Malvales</taxon>
        <taxon>Malvaceae</taxon>
        <taxon>Malvoideae</taxon>
        <taxon>Gossypium</taxon>
    </lineage>
</organism>
<name>A0A7J9H508_9ROSI</name>
<dbReference type="AlphaFoldDB" id="A0A7J9H508"/>
<comment type="caution">
    <text evidence="2">The sequence shown here is derived from an EMBL/GenBank/DDBJ whole genome shotgun (WGS) entry which is preliminary data.</text>
</comment>
<protein>
    <submittedName>
        <fullName evidence="2">Uncharacterized protein</fullName>
    </submittedName>
</protein>
<keyword evidence="3" id="KW-1185">Reference proteome</keyword>
<gene>
    <name evidence="2" type="ORF">Gohar_004458</name>
</gene>
<dbReference type="EMBL" id="JABFAD010000008">
    <property type="protein sequence ID" value="MBA0804903.1"/>
    <property type="molecule type" value="Genomic_DNA"/>
</dbReference>
<feature type="region of interest" description="Disordered" evidence="1">
    <location>
        <begin position="1"/>
        <end position="23"/>
    </location>
</feature>
<sequence length="81" mass="9140">MGNRRNGGKGCETGSQHRQQSRGRYARMAVYVNMEKPLVSKAIGRGVDRLGKDEHGARKRKCCYRYSDGNKRLWALNAGRA</sequence>
<dbReference type="Proteomes" id="UP000593560">
    <property type="component" value="Unassembled WGS sequence"/>
</dbReference>